<dbReference type="AlphaFoldDB" id="A0A150Q8V9"/>
<dbReference type="Proteomes" id="UP000075260">
    <property type="component" value="Unassembled WGS sequence"/>
</dbReference>
<dbReference type="Gene3D" id="2.70.70.10">
    <property type="entry name" value="Glucose Permease (Domain IIA)"/>
    <property type="match status" value="1"/>
</dbReference>
<gene>
    <name evidence="1" type="ORF">BE15_23335</name>
</gene>
<reference evidence="1 2" key="1">
    <citation type="submission" date="2014-02" db="EMBL/GenBank/DDBJ databases">
        <title>The small core and large imbalanced accessory genome model reveals a collaborative survival strategy of Sorangium cellulosum strains in nature.</title>
        <authorList>
            <person name="Han K."/>
            <person name="Peng R."/>
            <person name="Blom J."/>
            <person name="Li Y.-Z."/>
        </authorList>
    </citation>
    <scope>NUCLEOTIDE SEQUENCE [LARGE SCALE GENOMIC DNA]</scope>
    <source>
        <strain evidence="1 2">So0008-312</strain>
    </source>
</reference>
<evidence type="ECO:0000313" key="1">
    <source>
        <dbReference type="EMBL" id="KYF64404.1"/>
    </source>
</evidence>
<protein>
    <recommendedName>
        <fullName evidence="3">Peptidase M23 domain-containing protein</fullName>
    </recommendedName>
</protein>
<dbReference type="EMBL" id="JEMA01000915">
    <property type="protein sequence ID" value="KYF64404.1"/>
    <property type="molecule type" value="Genomic_DNA"/>
</dbReference>
<dbReference type="RefSeq" id="WP_061611727.1">
    <property type="nucleotide sequence ID" value="NZ_JEMA01000915.1"/>
</dbReference>
<evidence type="ECO:0008006" key="3">
    <source>
        <dbReference type="Google" id="ProtNLM"/>
    </source>
</evidence>
<dbReference type="InterPro" id="IPR011055">
    <property type="entry name" value="Dup_hybrid_motif"/>
</dbReference>
<dbReference type="CDD" id="cd12797">
    <property type="entry name" value="M23_peptidase"/>
    <property type="match status" value="1"/>
</dbReference>
<organism evidence="1 2">
    <name type="scientific">Sorangium cellulosum</name>
    <name type="common">Polyangium cellulosum</name>
    <dbReference type="NCBI Taxonomy" id="56"/>
    <lineage>
        <taxon>Bacteria</taxon>
        <taxon>Pseudomonadati</taxon>
        <taxon>Myxococcota</taxon>
        <taxon>Polyangia</taxon>
        <taxon>Polyangiales</taxon>
        <taxon>Polyangiaceae</taxon>
        <taxon>Sorangium</taxon>
    </lineage>
</organism>
<dbReference type="OrthoDB" id="5505905at2"/>
<evidence type="ECO:0000313" key="2">
    <source>
        <dbReference type="Proteomes" id="UP000075260"/>
    </source>
</evidence>
<feature type="non-terminal residue" evidence="1">
    <location>
        <position position="1"/>
    </location>
</feature>
<proteinExistence type="predicted"/>
<dbReference type="SUPFAM" id="SSF51261">
    <property type="entry name" value="Duplicated hybrid motif"/>
    <property type="match status" value="1"/>
</dbReference>
<name>A0A150Q8V9_SORCE</name>
<accession>A0A150Q8V9</accession>
<comment type="caution">
    <text evidence="1">The sequence shown here is derived from an EMBL/GenBank/DDBJ whole genome shotgun (WGS) entry which is preliminary data.</text>
</comment>
<sequence length="202" mass="21061">QAYEHIPRRPERPASAGAYAFPIGAPDQPPAFLLVEGTAAQAGAQPPAGPVAAIGAARPEPPSWTGGVEIAATRGDRVAALRLDGQEGKAEVVFVGELSGITVATAHDVREGDRVRRYILLHGHLDRPGPGVVAGARLDAGDVVGYAGDTGSPGLVRLHFEARQLREGARLSDLDPRRITDAAVTVPCDLRNVLPLRQGASL</sequence>